<evidence type="ECO:0000259" key="4">
    <source>
        <dbReference type="PROSITE" id="PS50011"/>
    </source>
</evidence>
<dbReference type="InterPro" id="IPR050198">
    <property type="entry name" value="Non-receptor_tyrosine_kinases"/>
</dbReference>
<dbReference type="Proteomes" id="UP000887581">
    <property type="component" value="Unplaced"/>
</dbReference>
<dbReference type="GO" id="GO:0004672">
    <property type="term" value="F:protein kinase activity"/>
    <property type="evidence" value="ECO:0007669"/>
    <property type="project" value="InterPro"/>
</dbReference>
<feature type="transmembrane region" description="Helical" evidence="3">
    <location>
        <begin position="200"/>
        <end position="225"/>
    </location>
</feature>
<dbReference type="InterPro" id="IPR011009">
    <property type="entry name" value="Kinase-like_dom_sf"/>
</dbReference>
<sequence length="402" mass="46719">MSVAQIFEERIDPDLQSRGIFHGYVPLTDVKTLLIKEGDYLLRLIEHYGQLVCVLSVYHNGEVITVCVNRKDQMYFFNVDYKVRMEHLSIRNVQHSSVGSLLDWHRNTKTPLAEKQIILENPVAFASWNLPSSSIAQLLGDIYGCYRMKSYEVIIYVEKQKIHAAALLLTNKQLMVESKKQFLAEARILKELSHPNILQFYGVIVTAVPLTMIVGLCKTNLLILLKKRKLRKDQKLRYVTEAAAALKYFTEKGYVHKTKNCLIDQNMTLKLANFCYAASDRCPPFIHQESLDNICTRWLAPETMLRHDFSKETDVWAFGVLNITSSFKMWEIYENGETPYRDLSNMEIRSYIIRSKKRLELPKKAPIKVKKSMARCWEEKPSRRPTFQELETTLKGIKNKEL</sequence>
<keyword evidence="3" id="KW-1133">Transmembrane helix</keyword>
<dbReference type="GO" id="GO:0005524">
    <property type="term" value="F:ATP binding"/>
    <property type="evidence" value="ECO:0007669"/>
    <property type="project" value="UniProtKB-KW"/>
</dbReference>
<dbReference type="PANTHER" id="PTHR24418">
    <property type="entry name" value="TYROSINE-PROTEIN KINASE"/>
    <property type="match status" value="1"/>
</dbReference>
<evidence type="ECO:0000313" key="6">
    <source>
        <dbReference type="WBParaSite" id="sdigi.contig22.g1885.t1"/>
    </source>
</evidence>
<dbReference type="AlphaFoldDB" id="A0A915PL02"/>
<reference evidence="6" key="1">
    <citation type="submission" date="2022-11" db="UniProtKB">
        <authorList>
            <consortium name="WormBaseParasite"/>
        </authorList>
    </citation>
    <scope>IDENTIFICATION</scope>
</reference>
<dbReference type="WBParaSite" id="sdigi.contig22.g1885.t1">
    <property type="protein sequence ID" value="sdigi.contig22.g1885.t1"/>
    <property type="gene ID" value="sdigi.contig22.g1885"/>
</dbReference>
<keyword evidence="1" id="KW-0547">Nucleotide-binding</keyword>
<dbReference type="InterPro" id="IPR000719">
    <property type="entry name" value="Prot_kinase_dom"/>
</dbReference>
<dbReference type="InterPro" id="IPR036860">
    <property type="entry name" value="SH2_dom_sf"/>
</dbReference>
<organism evidence="5 6">
    <name type="scientific">Setaria digitata</name>
    <dbReference type="NCBI Taxonomy" id="48799"/>
    <lineage>
        <taxon>Eukaryota</taxon>
        <taxon>Metazoa</taxon>
        <taxon>Ecdysozoa</taxon>
        <taxon>Nematoda</taxon>
        <taxon>Chromadorea</taxon>
        <taxon>Rhabditida</taxon>
        <taxon>Spirurina</taxon>
        <taxon>Spiruromorpha</taxon>
        <taxon>Filarioidea</taxon>
        <taxon>Setariidae</taxon>
        <taxon>Setaria</taxon>
    </lineage>
</organism>
<dbReference type="Pfam" id="PF07714">
    <property type="entry name" value="PK_Tyr_Ser-Thr"/>
    <property type="match status" value="1"/>
</dbReference>
<dbReference type="Gene3D" id="3.30.505.10">
    <property type="entry name" value="SH2 domain"/>
    <property type="match status" value="1"/>
</dbReference>
<keyword evidence="2" id="KW-0067">ATP-binding</keyword>
<evidence type="ECO:0000313" key="5">
    <source>
        <dbReference type="Proteomes" id="UP000887581"/>
    </source>
</evidence>
<dbReference type="SUPFAM" id="SSF55550">
    <property type="entry name" value="SH2 domain"/>
    <property type="match status" value="1"/>
</dbReference>
<keyword evidence="5" id="KW-1185">Reference proteome</keyword>
<dbReference type="SUPFAM" id="SSF56112">
    <property type="entry name" value="Protein kinase-like (PK-like)"/>
    <property type="match status" value="1"/>
</dbReference>
<accession>A0A915PL02</accession>
<dbReference type="InterPro" id="IPR001245">
    <property type="entry name" value="Ser-Thr/Tyr_kinase_cat_dom"/>
</dbReference>
<feature type="domain" description="Protein kinase" evidence="4">
    <location>
        <begin position="128"/>
        <end position="394"/>
    </location>
</feature>
<keyword evidence="3" id="KW-0812">Transmembrane</keyword>
<evidence type="ECO:0000256" key="2">
    <source>
        <dbReference type="ARBA" id="ARBA00022840"/>
    </source>
</evidence>
<name>A0A915PL02_9BILA</name>
<protein>
    <submittedName>
        <fullName evidence="6">Protein kinase domain-containing protein</fullName>
    </submittedName>
</protein>
<evidence type="ECO:0000256" key="1">
    <source>
        <dbReference type="ARBA" id="ARBA00022741"/>
    </source>
</evidence>
<dbReference type="Gene3D" id="1.10.510.10">
    <property type="entry name" value="Transferase(Phosphotransferase) domain 1"/>
    <property type="match status" value="1"/>
</dbReference>
<keyword evidence="3" id="KW-0472">Membrane</keyword>
<evidence type="ECO:0000256" key="3">
    <source>
        <dbReference type="SAM" id="Phobius"/>
    </source>
</evidence>
<proteinExistence type="predicted"/>
<dbReference type="PROSITE" id="PS50011">
    <property type="entry name" value="PROTEIN_KINASE_DOM"/>
    <property type="match status" value="1"/>
</dbReference>